<comment type="caution">
    <text evidence="1">The sequence shown here is derived from an EMBL/GenBank/DDBJ whole genome shotgun (WGS) entry which is preliminary data.</text>
</comment>
<reference evidence="1 2" key="1">
    <citation type="submission" date="2018-12" db="EMBL/GenBank/DDBJ databases">
        <title>The Draft Genome Sequence of the Soil Bacterium Pedobacter tournemirensis R1.</title>
        <authorList>
            <person name="He J."/>
        </authorList>
    </citation>
    <scope>NUCLEOTIDE SEQUENCE [LARGE SCALE GENOMIC DNA]</scope>
    <source>
        <strain evidence="1 2">R1</strain>
    </source>
</reference>
<organism evidence="1 2">
    <name type="scientific">Arcticibacter tournemirensis</name>
    <dbReference type="NCBI Taxonomy" id="699437"/>
    <lineage>
        <taxon>Bacteria</taxon>
        <taxon>Pseudomonadati</taxon>
        <taxon>Bacteroidota</taxon>
        <taxon>Sphingobacteriia</taxon>
        <taxon>Sphingobacteriales</taxon>
        <taxon>Sphingobacteriaceae</taxon>
        <taxon>Arcticibacter</taxon>
    </lineage>
</organism>
<dbReference type="PROSITE" id="PS51257">
    <property type="entry name" value="PROKAR_LIPOPROTEIN"/>
    <property type="match status" value="1"/>
</dbReference>
<dbReference type="EMBL" id="RXOC01000009">
    <property type="protein sequence ID" value="RXF68802.1"/>
    <property type="molecule type" value="Genomic_DNA"/>
</dbReference>
<name>A0A4V1KHY4_9SPHI</name>
<evidence type="ECO:0000313" key="2">
    <source>
        <dbReference type="Proteomes" id="UP000290848"/>
    </source>
</evidence>
<sequence length="150" mass="16594">MKYYMIKNLGILVGLSFILLSSCEKNDPDQWLKDNIEVIGKIPVITSIAVVPPQTTSVQAGSVINLDLRYWSEDEIDQINFRDSVGSAAKKLFLNKPYQKAYSTVSRTDSLLATYQVPAGLASSTKIIIEAEVVNKNLLKKVSTLTLTVQ</sequence>
<dbReference type="RefSeq" id="WP_128770044.1">
    <property type="nucleotide sequence ID" value="NZ_RXOC01000009.1"/>
</dbReference>
<proteinExistence type="predicted"/>
<accession>A0A4V1KHY4</accession>
<dbReference type="Proteomes" id="UP000290848">
    <property type="component" value="Unassembled WGS sequence"/>
</dbReference>
<gene>
    <name evidence="1" type="ORF">EKH83_13850</name>
</gene>
<evidence type="ECO:0000313" key="1">
    <source>
        <dbReference type="EMBL" id="RXF68802.1"/>
    </source>
</evidence>
<protein>
    <submittedName>
        <fullName evidence="1">Uncharacterized protein</fullName>
    </submittedName>
</protein>
<dbReference type="AlphaFoldDB" id="A0A4V1KHY4"/>